<dbReference type="KEGG" id="ggr:HKW67_17925"/>
<dbReference type="InterPro" id="IPR007344">
    <property type="entry name" value="GrpB/CoaE"/>
</dbReference>
<dbReference type="Gene3D" id="3.30.460.10">
    <property type="entry name" value="Beta Polymerase, domain 2"/>
    <property type="match status" value="1"/>
</dbReference>
<reference evidence="1 2" key="1">
    <citation type="submission" date="2020-05" db="EMBL/GenBank/DDBJ databases">
        <title>Complete genome sequence of Gemmatimonas greenlandica TET16.</title>
        <authorList>
            <person name="Zeng Y."/>
        </authorList>
    </citation>
    <scope>NUCLEOTIDE SEQUENCE [LARGE SCALE GENOMIC DNA]</scope>
    <source>
        <strain evidence="1 2">TET16</strain>
    </source>
</reference>
<organism evidence="1 2">
    <name type="scientific">Gemmatimonas groenlandica</name>
    <dbReference type="NCBI Taxonomy" id="2732249"/>
    <lineage>
        <taxon>Bacteria</taxon>
        <taxon>Pseudomonadati</taxon>
        <taxon>Gemmatimonadota</taxon>
        <taxon>Gemmatimonadia</taxon>
        <taxon>Gemmatimonadales</taxon>
        <taxon>Gemmatimonadaceae</taxon>
        <taxon>Gemmatimonas</taxon>
    </lineage>
</organism>
<dbReference type="PANTHER" id="PTHR34822">
    <property type="entry name" value="GRPB DOMAIN PROTEIN (AFU_ORTHOLOGUE AFUA_1G01530)"/>
    <property type="match status" value="1"/>
</dbReference>
<dbReference type="Pfam" id="PF04229">
    <property type="entry name" value="GrpB"/>
    <property type="match status" value="1"/>
</dbReference>
<gene>
    <name evidence="1" type="ORF">HKW67_17925</name>
</gene>
<proteinExistence type="predicted"/>
<dbReference type="PANTHER" id="PTHR34822:SF1">
    <property type="entry name" value="GRPB FAMILY PROTEIN"/>
    <property type="match status" value="1"/>
</dbReference>
<dbReference type="SUPFAM" id="SSF81301">
    <property type="entry name" value="Nucleotidyltransferase"/>
    <property type="match status" value="1"/>
</dbReference>
<sequence length="177" mass="19314">MNATLRLGPYDSEWPVRFAAEAARLRPALGAAAQAIEHVGSTAVPGLDGKPVLDIAIAVANDADADACITPMQTLGYDYRGPYGDDPRRRYYVRDDDAGVRLVHVHLYVLPATAWQRKLAFRDALRADPALAAAYAAEKYRVAEAVQWDKEAYSIAKGPFVQRVLATLFPPESRSSA</sequence>
<evidence type="ECO:0000313" key="2">
    <source>
        <dbReference type="Proteomes" id="UP000500938"/>
    </source>
</evidence>
<accession>A0A6M4IU47</accession>
<keyword evidence="2" id="KW-1185">Reference proteome</keyword>
<dbReference type="EMBL" id="CP053085">
    <property type="protein sequence ID" value="QJR37259.1"/>
    <property type="molecule type" value="Genomic_DNA"/>
</dbReference>
<evidence type="ECO:0000313" key="1">
    <source>
        <dbReference type="EMBL" id="QJR37259.1"/>
    </source>
</evidence>
<dbReference type="Proteomes" id="UP000500938">
    <property type="component" value="Chromosome"/>
</dbReference>
<dbReference type="RefSeq" id="WP_171226693.1">
    <property type="nucleotide sequence ID" value="NZ_CP053085.1"/>
</dbReference>
<name>A0A6M4IU47_9BACT</name>
<dbReference type="InterPro" id="IPR043519">
    <property type="entry name" value="NT_sf"/>
</dbReference>
<protein>
    <submittedName>
        <fullName evidence="1">GrpB family protein</fullName>
    </submittedName>
</protein>
<dbReference type="AlphaFoldDB" id="A0A6M4IU47"/>